<proteinExistence type="predicted"/>
<gene>
    <name evidence="1" type="ORF">US95_C0003G0021</name>
</gene>
<dbReference type="Proteomes" id="UP000034738">
    <property type="component" value="Unassembled WGS sequence"/>
</dbReference>
<dbReference type="AlphaFoldDB" id="A0A0G0MP65"/>
<evidence type="ECO:0000313" key="2">
    <source>
        <dbReference type="Proteomes" id="UP000034738"/>
    </source>
</evidence>
<reference evidence="1 2" key="1">
    <citation type="journal article" date="2015" name="Nature">
        <title>rRNA introns, odd ribosomes, and small enigmatic genomes across a large radiation of phyla.</title>
        <authorList>
            <person name="Brown C.T."/>
            <person name="Hug L.A."/>
            <person name="Thomas B.C."/>
            <person name="Sharon I."/>
            <person name="Castelle C.J."/>
            <person name="Singh A."/>
            <person name="Wilkins M.J."/>
            <person name="Williams K.H."/>
            <person name="Banfield J.F."/>
        </authorList>
    </citation>
    <scope>NUCLEOTIDE SEQUENCE [LARGE SCALE GENOMIC DNA]</scope>
</reference>
<comment type="caution">
    <text evidence="1">The sequence shown here is derived from an EMBL/GenBank/DDBJ whole genome shotgun (WGS) entry which is preliminary data.</text>
</comment>
<name>A0A0G0MP65_9BACT</name>
<sequence>MLAKITSGATVGLNATLIDVEVDIQDGLPALPLKTPVPIFRRQELP</sequence>
<protein>
    <submittedName>
        <fullName evidence="1">Uncharacterized protein</fullName>
    </submittedName>
</protein>
<dbReference type="EMBL" id="LBUY01000003">
    <property type="protein sequence ID" value="KKQ75469.1"/>
    <property type="molecule type" value="Genomic_DNA"/>
</dbReference>
<evidence type="ECO:0000313" key="1">
    <source>
        <dbReference type="EMBL" id="KKQ75469.1"/>
    </source>
</evidence>
<accession>A0A0G0MP65</accession>
<organism evidence="1 2">
    <name type="scientific">Candidatus Woesebacteria bacterium GW2011_GWB1_38_5</name>
    <dbReference type="NCBI Taxonomy" id="1618568"/>
    <lineage>
        <taxon>Bacteria</taxon>
        <taxon>Candidatus Woeseibacteriota</taxon>
    </lineage>
</organism>